<dbReference type="InterPro" id="IPR048477">
    <property type="entry name" value="YceM-like_C"/>
</dbReference>
<proteinExistence type="predicted"/>
<accession>A0A0U5L3L9</accession>
<dbReference type="SUPFAM" id="SSF55347">
    <property type="entry name" value="Glyceraldehyde-3-phosphate dehydrogenase-like, C-terminal domain"/>
    <property type="match status" value="1"/>
</dbReference>
<dbReference type="SUPFAM" id="SSF51735">
    <property type="entry name" value="NAD(P)-binding Rossmann-fold domains"/>
    <property type="match status" value="1"/>
</dbReference>
<evidence type="ECO:0000313" key="4">
    <source>
        <dbReference type="Proteomes" id="UP000059419"/>
    </source>
</evidence>
<evidence type="ECO:0000313" key="3">
    <source>
        <dbReference type="EMBL" id="CUU23653.1"/>
    </source>
</evidence>
<reference evidence="4" key="1">
    <citation type="submission" date="2015-11" db="EMBL/GenBank/DDBJ databases">
        <authorList>
            <person name="Blom J."/>
        </authorList>
    </citation>
    <scope>NUCLEOTIDE SEQUENCE [LARGE SCALE GENOMIC DNA]</scope>
</reference>
<gene>
    <name evidence="3" type="primary">yceM</name>
    <name evidence="3" type="ORF">EM595_1419</name>
</gene>
<dbReference type="OrthoDB" id="9781031at2"/>
<protein>
    <submittedName>
        <fullName evidence="3">Putative oxidoreductase YceM</fullName>
        <ecNumber evidence="3">1.-.-.-</ecNumber>
    </submittedName>
</protein>
<dbReference type="KEGG" id="ege:EM595_1419"/>
<dbReference type="Pfam" id="PF01408">
    <property type="entry name" value="GFO_IDH_MocA"/>
    <property type="match status" value="1"/>
</dbReference>
<feature type="domain" description="YceM-like C-terminal" evidence="2">
    <location>
        <begin position="126"/>
        <end position="244"/>
    </location>
</feature>
<dbReference type="Gene3D" id="3.40.50.720">
    <property type="entry name" value="NAD(P)-binding Rossmann-like Domain"/>
    <property type="match status" value="1"/>
</dbReference>
<keyword evidence="4" id="KW-1185">Reference proteome</keyword>
<dbReference type="InterPro" id="IPR051317">
    <property type="entry name" value="Gfo/Idh/MocA_oxidoreduct"/>
</dbReference>
<dbReference type="EMBL" id="LN907827">
    <property type="protein sequence ID" value="CUU23653.1"/>
    <property type="molecule type" value="Genomic_DNA"/>
</dbReference>
<dbReference type="STRING" id="1619313.EM595_1419"/>
<keyword evidence="3" id="KW-0560">Oxidoreductase</keyword>
<dbReference type="InterPro" id="IPR036291">
    <property type="entry name" value="NAD(P)-bd_dom_sf"/>
</dbReference>
<sequence length="305" mass="33716">MTIKIGMVGLGSIAQKAWLPVLSRADSWQLVGAFSPNQAKAQPVCDRYRIASYARLDTLAADCDAVFVHSSTASHYAVVKTLLLAGVDVCVDKPLAQTLAEAEELVELAAARGRKLMVAFNRRFAPRYLQLRAELGDLASLRMDKHRSDSIDHDLQFTLLDDYLHLLDTLIWLGGGKVTLLQGQLLTNSSGQMRYAEHLFAAGDARLTASMHRRAGSQRETLLAVSDGAVTEIADMREWRQERNGIIHTEPAPGWQNVLTQRGFEGAAHHFIHCVQNQTQPQTSGEQALVAQRMVEAIWQAHAQQ</sequence>
<dbReference type="PANTHER" id="PTHR43708:SF4">
    <property type="entry name" value="OXIDOREDUCTASE YCEM-RELATED"/>
    <property type="match status" value="1"/>
</dbReference>
<dbReference type="PATRIC" id="fig|1619313.3.peg.1472"/>
<dbReference type="RefSeq" id="WP_067429565.1">
    <property type="nucleotide sequence ID" value="NZ_JAOSHP010000003.1"/>
</dbReference>
<dbReference type="PANTHER" id="PTHR43708">
    <property type="entry name" value="CONSERVED EXPRESSED OXIDOREDUCTASE (EUROFUNG)"/>
    <property type="match status" value="1"/>
</dbReference>
<evidence type="ECO:0000259" key="2">
    <source>
        <dbReference type="Pfam" id="PF21378"/>
    </source>
</evidence>
<feature type="domain" description="Gfo/Idh/MocA-like oxidoreductase N-terminal" evidence="1">
    <location>
        <begin position="3"/>
        <end position="120"/>
    </location>
</feature>
<dbReference type="GO" id="GO:0016491">
    <property type="term" value="F:oxidoreductase activity"/>
    <property type="evidence" value="ECO:0007669"/>
    <property type="project" value="UniProtKB-KW"/>
</dbReference>
<evidence type="ECO:0000259" key="1">
    <source>
        <dbReference type="Pfam" id="PF01408"/>
    </source>
</evidence>
<dbReference type="EC" id="1.-.-.-" evidence="3"/>
<organism evidence="3 4">
    <name type="scientific">Duffyella gerundensis</name>
    <dbReference type="NCBI Taxonomy" id="1619313"/>
    <lineage>
        <taxon>Bacteria</taxon>
        <taxon>Pseudomonadati</taxon>
        <taxon>Pseudomonadota</taxon>
        <taxon>Gammaproteobacteria</taxon>
        <taxon>Enterobacterales</taxon>
        <taxon>Erwiniaceae</taxon>
        <taxon>Duffyella</taxon>
    </lineage>
</organism>
<dbReference type="Gene3D" id="3.30.360.10">
    <property type="entry name" value="Dihydrodipicolinate Reductase, domain 2"/>
    <property type="match status" value="1"/>
</dbReference>
<name>A0A0U5L3L9_9GAMM</name>
<dbReference type="AlphaFoldDB" id="A0A0U5L3L9"/>
<dbReference type="Pfam" id="PF21378">
    <property type="entry name" value="YceM-like_C"/>
    <property type="match status" value="1"/>
</dbReference>
<dbReference type="InterPro" id="IPR000683">
    <property type="entry name" value="Gfo/Idh/MocA-like_OxRdtase_N"/>
</dbReference>
<dbReference type="GO" id="GO:0000166">
    <property type="term" value="F:nucleotide binding"/>
    <property type="evidence" value="ECO:0007669"/>
    <property type="project" value="InterPro"/>
</dbReference>
<dbReference type="Proteomes" id="UP000059419">
    <property type="component" value="Chromosome 1"/>
</dbReference>